<proteinExistence type="predicted"/>
<feature type="transmembrane region" description="Helical" evidence="2">
    <location>
        <begin position="142"/>
        <end position="161"/>
    </location>
</feature>
<organism evidence="3 4">
    <name type="scientific">Carnegiea gigantea</name>
    <dbReference type="NCBI Taxonomy" id="171969"/>
    <lineage>
        <taxon>Eukaryota</taxon>
        <taxon>Viridiplantae</taxon>
        <taxon>Streptophyta</taxon>
        <taxon>Embryophyta</taxon>
        <taxon>Tracheophyta</taxon>
        <taxon>Spermatophyta</taxon>
        <taxon>Magnoliopsida</taxon>
        <taxon>eudicotyledons</taxon>
        <taxon>Gunneridae</taxon>
        <taxon>Pentapetalae</taxon>
        <taxon>Caryophyllales</taxon>
        <taxon>Cactineae</taxon>
        <taxon>Cactaceae</taxon>
        <taxon>Cactoideae</taxon>
        <taxon>Echinocereeae</taxon>
        <taxon>Carnegiea</taxon>
    </lineage>
</organism>
<name>A0A9Q1KWI4_9CARY</name>
<protein>
    <submittedName>
        <fullName evidence="3">Uncharacterized protein</fullName>
    </submittedName>
</protein>
<gene>
    <name evidence="3" type="ORF">Cgig2_032604</name>
</gene>
<keyword evidence="2" id="KW-0472">Membrane</keyword>
<comment type="caution">
    <text evidence="3">The sequence shown here is derived from an EMBL/GenBank/DDBJ whole genome shotgun (WGS) entry which is preliminary data.</text>
</comment>
<keyword evidence="2" id="KW-1133">Transmembrane helix</keyword>
<evidence type="ECO:0000256" key="1">
    <source>
        <dbReference type="SAM" id="MobiDB-lite"/>
    </source>
</evidence>
<dbReference type="PANTHER" id="PTHR48473">
    <property type="entry name" value="TIR DOMAIN-CONTAINING PROTEIN"/>
    <property type="match status" value="1"/>
</dbReference>
<dbReference type="EMBL" id="JAKOGI010000012">
    <property type="protein sequence ID" value="KAJ8450979.1"/>
    <property type="molecule type" value="Genomic_DNA"/>
</dbReference>
<keyword evidence="4" id="KW-1185">Reference proteome</keyword>
<accession>A0A9Q1KWI4</accession>
<evidence type="ECO:0000313" key="3">
    <source>
        <dbReference type="EMBL" id="KAJ8450979.1"/>
    </source>
</evidence>
<keyword evidence="2" id="KW-0812">Transmembrane</keyword>
<feature type="transmembrane region" description="Helical" evidence="2">
    <location>
        <begin position="221"/>
        <end position="240"/>
    </location>
</feature>
<feature type="transmembrane region" description="Helical" evidence="2">
    <location>
        <begin position="252"/>
        <end position="272"/>
    </location>
</feature>
<reference evidence="3" key="1">
    <citation type="submission" date="2022-04" db="EMBL/GenBank/DDBJ databases">
        <title>Carnegiea gigantea Genome sequencing and assembly v2.</title>
        <authorList>
            <person name="Copetti D."/>
            <person name="Sanderson M.J."/>
            <person name="Burquez A."/>
            <person name="Wojciechowski M.F."/>
        </authorList>
    </citation>
    <scope>NUCLEOTIDE SEQUENCE</scope>
    <source>
        <strain evidence="3">SGP5-SGP5p</strain>
        <tissue evidence="3">Aerial part</tissue>
    </source>
</reference>
<sequence>MEGCPRIRNPRPRTGHNFDDEDQTDEAKCETSVLLPSSPSHAASDSRALQAWGRLVKRHPSSVSDPGPPPLVVLEVSDRKYSTSCPLLKGGVLLPQHKPPHDQQGNYRQPLPETDYSNAQSAGRFGTATRAILSRKLERKALLRWVFIVLNVVFEVCQAALAQEVPHLGRQFYLKLSIITSSVCLMMSLVEAFHEGRSSGVVWQKRGHCCWFYYPGTRGRLFGRFSLYFGIICSMIQLLVNLIEKFTGKDLIKFDFVPLLLSVCYLVAAMIAPHEQDSSLAIVKCQTHGYNAAQAASMDGHMSSVFECPECRLENAC</sequence>
<dbReference type="Proteomes" id="UP001153076">
    <property type="component" value="Unassembled WGS sequence"/>
</dbReference>
<feature type="compositionally biased region" description="Polar residues" evidence="1">
    <location>
        <begin position="34"/>
        <end position="43"/>
    </location>
</feature>
<feature type="region of interest" description="Disordered" evidence="1">
    <location>
        <begin position="1"/>
        <end position="46"/>
    </location>
</feature>
<evidence type="ECO:0000313" key="4">
    <source>
        <dbReference type="Proteomes" id="UP001153076"/>
    </source>
</evidence>
<dbReference type="OrthoDB" id="1806347at2759"/>
<dbReference type="PANTHER" id="PTHR48473:SF1">
    <property type="entry name" value="TIR DOMAIN-CONTAINING PROTEIN"/>
    <property type="match status" value="1"/>
</dbReference>
<dbReference type="AlphaFoldDB" id="A0A9Q1KWI4"/>
<evidence type="ECO:0000256" key="2">
    <source>
        <dbReference type="SAM" id="Phobius"/>
    </source>
</evidence>